<gene>
    <name evidence="2" type="ORF">AVDCRST_MAG68-957</name>
</gene>
<feature type="region of interest" description="Disordered" evidence="1">
    <location>
        <begin position="14"/>
        <end position="59"/>
    </location>
</feature>
<dbReference type="AlphaFoldDB" id="A0A6J4KIY3"/>
<name>A0A6J4KIY3_9BACT</name>
<evidence type="ECO:0000313" key="2">
    <source>
        <dbReference type="EMBL" id="CAA9307268.1"/>
    </source>
</evidence>
<feature type="compositionally biased region" description="Low complexity" evidence="1">
    <location>
        <begin position="31"/>
        <end position="59"/>
    </location>
</feature>
<organism evidence="2">
    <name type="scientific">uncultured Gemmatimonadota bacterium</name>
    <dbReference type="NCBI Taxonomy" id="203437"/>
    <lineage>
        <taxon>Bacteria</taxon>
        <taxon>Pseudomonadati</taxon>
        <taxon>Gemmatimonadota</taxon>
        <taxon>environmental samples</taxon>
    </lineage>
</organism>
<proteinExistence type="predicted"/>
<feature type="non-terminal residue" evidence="2">
    <location>
        <position position="59"/>
    </location>
</feature>
<evidence type="ECO:0000256" key="1">
    <source>
        <dbReference type="SAM" id="MobiDB-lite"/>
    </source>
</evidence>
<protein>
    <submittedName>
        <fullName evidence="2">Uncharacterized protein</fullName>
    </submittedName>
</protein>
<reference evidence="2" key="1">
    <citation type="submission" date="2020-02" db="EMBL/GenBank/DDBJ databases">
        <authorList>
            <person name="Meier V. D."/>
        </authorList>
    </citation>
    <scope>NUCLEOTIDE SEQUENCE</scope>
    <source>
        <strain evidence="2">AVDCRST_MAG68</strain>
    </source>
</reference>
<sequence length="59" mass="6030">ANSIPRLRWVHGLLGAPAPRHPPRQDRPRRAVAGPRPGAGHPPAGAALDPGAGPRAAPL</sequence>
<feature type="non-terminal residue" evidence="2">
    <location>
        <position position="1"/>
    </location>
</feature>
<dbReference type="EMBL" id="CADCTW010000053">
    <property type="protein sequence ID" value="CAA9307268.1"/>
    <property type="molecule type" value="Genomic_DNA"/>
</dbReference>
<accession>A0A6J4KIY3</accession>